<dbReference type="RefSeq" id="XP_021763872.1">
    <property type="nucleotide sequence ID" value="XM_021908180.1"/>
</dbReference>
<proteinExistence type="inferred from homology"/>
<keyword evidence="2" id="KW-0808">Transferase</keyword>
<dbReference type="CDD" id="cd03784">
    <property type="entry name" value="GT1_Gtf-like"/>
    <property type="match status" value="1"/>
</dbReference>
<dbReference type="FunFam" id="3.40.50.2000:FF:000120">
    <property type="entry name" value="UDP-glycosyltransferase 76C1"/>
    <property type="match status" value="1"/>
</dbReference>
<comment type="similarity">
    <text evidence="1">Belongs to the UDP-glycosyltransferase family.</text>
</comment>
<evidence type="ECO:0000313" key="4">
    <source>
        <dbReference type="Proteomes" id="UP000596660"/>
    </source>
</evidence>
<dbReference type="EnsemblPlants" id="AUR62030176-RA">
    <property type="protein sequence ID" value="AUR62030176-RA:cds"/>
    <property type="gene ID" value="AUR62030176"/>
</dbReference>
<dbReference type="GO" id="GO:0080043">
    <property type="term" value="F:quercetin 3-O-glucosyltransferase activity"/>
    <property type="evidence" value="ECO:0007669"/>
    <property type="project" value="TreeGrafter"/>
</dbReference>
<dbReference type="PANTHER" id="PTHR11926">
    <property type="entry name" value="GLUCOSYL/GLUCURONOSYL TRANSFERASES"/>
    <property type="match status" value="1"/>
</dbReference>
<name>A0A803MIT0_CHEQI</name>
<accession>A0A803MIT0</accession>
<dbReference type="AlphaFoldDB" id="A0A803MIT0"/>
<sequence length="315" mass="35263">MEGTMKQMSKLGRRLLLFPAPFHGHLNPMLQLATLLYSKGFSITIIQTPYNPINPTDFPHFTFCSFYNSLLESYSKSLPPDSFTIISVMETCCEPFRDCLSQILREAAAADIDTDARKEPVAALIADPMWTFVGSVTASINLPRMVLRTGSISALLVYLSLPSLREKGYLPARDSNLDETLPELSPLKVRDLPLEWQHHLLEALIREIETSHGVICNTFEELESYSMAQVKRSLPIPIFPIGPLHKQSHTSDTNIWAKDQTSIAWLNNQTPKSVLYVSFGSVAAMSKAEFLELAWGLLESMVPILWVVRPGLIQG</sequence>
<gene>
    <name evidence="3" type="primary">LOC110728540</name>
</gene>
<reference evidence="3" key="2">
    <citation type="submission" date="2021-03" db="UniProtKB">
        <authorList>
            <consortium name="EnsemblPlants"/>
        </authorList>
    </citation>
    <scope>IDENTIFICATION</scope>
</reference>
<dbReference type="InterPro" id="IPR002213">
    <property type="entry name" value="UDP_glucos_trans"/>
</dbReference>
<evidence type="ECO:0000313" key="3">
    <source>
        <dbReference type="EnsemblPlants" id="AUR62030176-RA:cds"/>
    </source>
</evidence>
<reference evidence="3" key="1">
    <citation type="journal article" date="2017" name="Nature">
        <title>The genome of Chenopodium quinoa.</title>
        <authorList>
            <person name="Jarvis D.E."/>
            <person name="Ho Y.S."/>
            <person name="Lightfoot D.J."/>
            <person name="Schmoeckel S.M."/>
            <person name="Li B."/>
            <person name="Borm T.J.A."/>
            <person name="Ohyanagi H."/>
            <person name="Mineta K."/>
            <person name="Michell C.T."/>
            <person name="Saber N."/>
            <person name="Kharbatia N.M."/>
            <person name="Rupper R.R."/>
            <person name="Sharp A.R."/>
            <person name="Dally N."/>
            <person name="Boughton B.A."/>
            <person name="Woo Y.H."/>
            <person name="Gao G."/>
            <person name="Schijlen E.G.W.M."/>
            <person name="Guo X."/>
            <person name="Momin A.A."/>
            <person name="Negrao S."/>
            <person name="Al-Babili S."/>
            <person name="Gehring C."/>
            <person name="Roessner U."/>
            <person name="Jung C."/>
            <person name="Murphy K."/>
            <person name="Arold S.T."/>
            <person name="Gojobori T."/>
            <person name="van der Linden C.G."/>
            <person name="van Loo E.N."/>
            <person name="Jellen E.N."/>
            <person name="Maughan P.J."/>
            <person name="Tester M."/>
        </authorList>
    </citation>
    <scope>NUCLEOTIDE SEQUENCE [LARGE SCALE GENOMIC DNA]</scope>
    <source>
        <strain evidence="3">cv. PI 614886</strain>
    </source>
</reference>
<dbReference type="GeneID" id="110728540"/>
<dbReference type="GO" id="GO:0080044">
    <property type="term" value="F:quercetin 7-O-glucosyltransferase activity"/>
    <property type="evidence" value="ECO:0007669"/>
    <property type="project" value="TreeGrafter"/>
</dbReference>
<dbReference type="Gene3D" id="3.40.50.2000">
    <property type="entry name" value="Glycogen Phosphorylase B"/>
    <property type="match status" value="2"/>
</dbReference>
<organism evidence="3 4">
    <name type="scientific">Chenopodium quinoa</name>
    <name type="common">Quinoa</name>
    <dbReference type="NCBI Taxonomy" id="63459"/>
    <lineage>
        <taxon>Eukaryota</taxon>
        <taxon>Viridiplantae</taxon>
        <taxon>Streptophyta</taxon>
        <taxon>Embryophyta</taxon>
        <taxon>Tracheophyta</taxon>
        <taxon>Spermatophyta</taxon>
        <taxon>Magnoliopsida</taxon>
        <taxon>eudicotyledons</taxon>
        <taxon>Gunneridae</taxon>
        <taxon>Pentapetalae</taxon>
        <taxon>Caryophyllales</taxon>
        <taxon>Chenopodiaceae</taxon>
        <taxon>Chenopodioideae</taxon>
        <taxon>Atripliceae</taxon>
        <taxon>Chenopodium</taxon>
    </lineage>
</organism>
<dbReference type="Gramene" id="AUR62030176-RA">
    <property type="protein sequence ID" value="AUR62030176-RA:cds"/>
    <property type="gene ID" value="AUR62030176"/>
</dbReference>
<protein>
    <submittedName>
        <fullName evidence="3">Uncharacterized protein</fullName>
    </submittedName>
</protein>
<dbReference type="OrthoDB" id="5835829at2759"/>
<dbReference type="PANTHER" id="PTHR11926:SF1464">
    <property type="entry name" value="UDP-GLYCOSYLTRANSFERASE 76B1-LIKE"/>
    <property type="match status" value="1"/>
</dbReference>
<dbReference type="SUPFAM" id="SSF53756">
    <property type="entry name" value="UDP-Glycosyltransferase/glycogen phosphorylase"/>
    <property type="match status" value="1"/>
</dbReference>
<dbReference type="Proteomes" id="UP000596660">
    <property type="component" value="Unplaced"/>
</dbReference>
<evidence type="ECO:0000256" key="2">
    <source>
        <dbReference type="ARBA" id="ARBA00022679"/>
    </source>
</evidence>
<evidence type="ECO:0000256" key="1">
    <source>
        <dbReference type="ARBA" id="ARBA00009995"/>
    </source>
</evidence>
<keyword evidence="4" id="KW-1185">Reference proteome</keyword>
<dbReference type="KEGG" id="cqi:110728540"/>